<dbReference type="SUPFAM" id="SSF53383">
    <property type="entry name" value="PLP-dependent transferases"/>
    <property type="match status" value="1"/>
</dbReference>
<dbReference type="InterPro" id="IPR015424">
    <property type="entry name" value="PyrdxlP-dep_Trfase"/>
</dbReference>
<keyword evidence="5" id="KW-0663">Pyridoxal phosphate</keyword>
<organism evidence="8 9">
    <name type="scientific">Candidatus Nealsonbacteria bacterium CG_4_9_14_0_8_um_filter_36_17</name>
    <dbReference type="NCBI Taxonomy" id="1974693"/>
    <lineage>
        <taxon>Bacteria</taxon>
        <taxon>Candidatus Nealsoniibacteriota</taxon>
    </lineage>
</organism>
<comment type="caution">
    <text evidence="8">The sequence shown here is derived from an EMBL/GenBank/DDBJ whole genome shotgun (WGS) entry which is preliminary data.</text>
</comment>
<proteinExistence type="inferred from homology"/>
<protein>
    <recommendedName>
        <fullName evidence="6">Aminotransferase</fullName>
        <ecNumber evidence="6">2.6.1.-</ecNumber>
    </recommendedName>
</protein>
<dbReference type="Proteomes" id="UP000230097">
    <property type="component" value="Unassembled WGS sequence"/>
</dbReference>
<dbReference type="PANTHER" id="PTHR46383">
    <property type="entry name" value="ASPARTATE AMINOTRANSFERASE"/>
    <property type="match status" value="1"/>
</dbReference>
<evidence type="ECO:0000256" key="1">
    <source>
        <dbReference type="ARBA" id="ARBA00001933"/>
    </source>
</evidence>
<accession>A0A2M8DLY5</accession>
<dbReference type="CDD" id="cd00609">
    <property type="entry name" value="AAT_like"/>
    <property type="match status" value="1"/>
</dbReference>
<dbReference type="FunFam" id="3.40.640.10:FF:000033">
    <property type="entry name" value="Aspartate aminotransferase"/>
    <property type="match status" value="1"/>
</dbReference>
<evidence type="ECO:0000259" key="7">
    <source>
        <dbReference type="Pfam" id="PF00155"/>
    </source>
</evidence>
<dbReference type="EC" id="2.6.1.-" evidence="6"/>
<evidence type="ECO:0000256" key="5">
    <source>
        <dbReference type="ARBA" id="ARBA00022898"/>
    </source>
</evidence>
<dbReference type="Pfam" id="PF00155">
    <property type="entry name" value="Aminotran_1_2"/>
    <property type="match status" value="1"/>
</dbReference>
<evidence type="ECO:0000313" key="9">
    <source>
        <dbReference type="Proteomes" id="UP000230097"/>
    </source>
</evidence>
<evidence type="ECO:0000256" key="6">
    <source>
        <dbReference type="RuleBase" id="RU000481"/>
    </source>
</evidence>
<dbReference type="GO" id="GO:0008483">
    <property type="term" value="F:transaminase activity"/>
    <property type="evidence" value="ECO:0007669"/>
    <property type="project" value="UniProtKB-KW"/>
</dbReference>
<dbReference type="AlphaFoldDB" id="A0A2M8DLY5"/>
<comment type="similarity">
    <text evidence="2 6">Belongs to the class-I pyridoxal-phosphate-dependent aminotransferase family.</text>
</comment>
<keyword evidence="3 6" id="KW-0032">Aminotransferase</keyword>
<dbReference type="InterPro" id="IPR015421">
    <property type="entry name" value="PyrdxlP-dep_Trfase_major"/>
</dbReference>
<dbReference type="InterPro" id="IPR004838">
    <property type="entry name" value="NHTrfase_class1_PyrdxlP-BS"/>
</dbReference>
<evidence type="ECO:0000256" key="4">
    <source>
        <dbReference type="ARBA" id="ARBA00022679"/>
    </source>
</evidence>
<evidence type="ECO:0000313" key="8">
    <source>
        <dbReference type="EMBL" id="PJB98936.1"/>
    </source>
</evidence>
<gene>
    <name evidence="8" type="ORF">CO078_00425</name>
</gene>
<dbReference type="EMBL" id="PFTC01000011">
    <property type="protein sequence ID" value="PJB98936.1"/>
    <property type="molecule type" value="Genomic_DNA"/>
</dbReference>
<dbReference type="InterPro" id="IPR004839">
    <property type="entry name" value="Aminotransferase_I/II_large"/>
</dbReference>
<comment type="cofactor">
    <cofactor evidence="1 6">
        <name>pyridoxal 5'-phosphate</name>
        <dbReference type="ChEBI" id="CHEBI:597326"/>
    </cofactor>
</comment>
<evidence type="ECO:0000256" key="3">
    <source>
        <dbReference type="ARBA" id="ARBA00022576"/>
    </source>
</evidence>
<keyword evidence="4 6" id="KW-0808">Transferase</keyword>
<reference evidence="9" key="1">
    <citation type="submission" date="2017-09" db="EMBL/GenBank/DDBJ databases">
        <title>Depth-based differentiation of microbial function through sediment-hosted aquifers and enrichment of novel symbionts in the deep terrestrial subsurface.</title>
        <authorList>
            <person name="Probst A.J."/>
            <person name="Ladd B."/>
            <person name="Jarett J.K."/>
            <person name="Geller-Mcgrath D.E."/>
            <person name="Sieber C.M.K."/>
            <person name="Emerson J.B."/>
            <person name="Anantharaman K."/>
            <person name="Thomas B.C."/>
            <person name="Malmstrom R."/>
            <person name="Stieglmeier M."/>
            <person name="Klingl A."/>
            <person name="Woyke T."/>
            <person name="Ryan C.M."/>
            <person name="Banfield J.F."/>
        </authorList>
    </citation>
    <scope>NUCLEOTIDE SEQUENCE [LARGE SCALE GENOMIC DNA]</scope>
</reference>
<dbReference type="InterPro" id="IPR050596">
    <property type="entry name" value="AspAT/PAT-like"/>
</dbReference>
<sequence length="383" mass="43057">MRKFVLSQFVKSIEPSATMAIDGKAKRLQAEGIKIYNFSAGEPDFPTPENIKEAGIDAIKNNFTKYTSVRGISKLLEAICQKLKKENNLNYTPEEIIVGNGAKEILYLSVRTVCEIGDEIIILAPHWGTFPEQVKLAGGKPVIVKTDDFRPSAKEIKKAITNRTKAIILNSPNNPSGIIYTLEELKELAEIVLENEILVITDEIYEKLLYDETKHYSFAALDPKLKDLTITVNGVSKTYSMTGWRIGYGAGPSYIIKKMADLKSHLSTNSCLISQMAALEALSGNQDSVKVMLSEYDRRRKYICQEFQTQGIEFIKPQGAFYVFFKVNPKFDSLEFCERMLEKFQVALVPGEAFGTPGWVRLSYAVELDDIKEGIKRIKAFFA</sequence>
<dbReference type="PANTHER" id="PTHR46383:SF1">
    <property type="entry name" value="ASPARTATE AMINOTRANSFERASE"/>
    <property type="match status" value="1"/>
</dbReference>
<dbReference type="InterPro" id="IPR015422">
    <property type="entry name" value="PyrdxlP-dep_Trfase_small"/>
</dbReference>
<dbReference type="GO" id="GO:0030170">
    <property type="term" value="F:pyridoxal phosphate binding"/>
    <property type="evidence" value="ECO:0007669"/>
    <property type="project" value="InterPro"/>
</dbReference>
<evidence type="ECO:0000256" key="2">
    <source>
        <dbReference type="ARBA" id="ARBA00007441"/>
    </source>
</evidence>
<feature type="domain" description="Aminotransferase class I/classII large" evidence="7">
    <location>
        <begin position="34"/>
        <end position="378"/>
    </location>
</feature>
<dbReference type="PROSITE" id="PS00105">
    <property type="entry name" value="AA_TRANSFER_CLASS_1"/>
    <property type="match status" value="1"/>
</dbReference>
<dbReference type="Gene3D" id="3.40.640.10">
    <property type="entry name" value="Type I PLP-dependent aspartate aminotransferase-like (Major domain)"/>
    <property type="match status" value="1"/>
</dbReference>
<dbReference type="Gene3D" id="3.90.1150.10">
    <property type="entry name" value="Aspartate Aminotransferase, domain 1"/>
    <property type="match status" value="1"/>
</dbReference>
<name>A0A2M8DLY5_9BACT</name>
<dbReference type="GO" id="GO:0006520">
    <property type="term" value="P:amino acid metabolic process"/>
    <property type="evidence" value="ECO:0007669"/>
    <property type="project" value="InterPro"/>
</dbReference>